<dbReference type="AlphaFoldDB" id="A0A8H3EVC7"/>
<comment type="caution">
    <text evidence="3">The sequence shown here is derived from an EMBL/GenBank/DDBJ whole genome shotgun (WGS) entry which is preliminary data.</text>
</comment>
<evidence type="ECO:0000256" key="1">
    <source>
        <dbReference type="SAM" id="Coils"/>
    </source>
</evidence>
<proteinExistence type="predicted"/>
<feature type="compositionally biased region" description="Basic and acidic residues" evidence="2">
    <location>
        <begin position="25"/>
        <end position="46"/>
    </location>
</feature>
<feature type="region of interest" description="Disordered" evidence="2">
    <location>
        <begin position="1"/>
        <end position="67"/>
    </location>
</feature>
<evidence type="ECO:0000313" key="4">
    <source>
        <dbReference type="Proteomes" id="UP000664534"/>
    </source>
</evidence>
<feature type="coiled-coil region" evidence="1">
    <location>
        <begin position="211"/>
        <end position="253"/>
    </location>
</feature>
<gene>
    <name evidence="3" type="ORF">IMSHALPRED_000992</name>
</gene>
<keyword evidence="4" id="KW-1185">Reference proteome</keyword>
<feature type="compositionally biased region" description="Basic and acidic residues" evidence="2">
    <location>
        <begin position="1"/>
        <end position="10"/>
    </location>
</feature>
<accession>A0A8H3EVC7</accession>
<keyword evidence="1" id="KW-0175">Coiled coil</keyword>
<protein>
    <submittedName>
        <fullName evidence="3">Uncharacterized protein</fullName>
    </submittedName>
</protein>
<dbReference type="OrthoDB" id="5381457at2759"/>
<reference evidence="3" key="1">
    <citation type="submission" date="2021-03" db="EMBL/GenBank/DDBJ databases">
        <authorList>
            <person name="Tagirdzhanova G."/>
        </authorList>
    </citation>
    <scope>NUCLEOTIDE SEQUENCE</scope>
</reference>
<organism evidence="3 4">
    <name type="scientific">Imshaugia aleurites</name>
    <dbReference type="NCBI Taxonomy" id="172621"/>
    <lineage>
        <taxon>Eukaryota</taxon>
        <taxon>Fungi</taxon>
        <taxon>Dikarya</taxon>
        <taxon>Ascomycota</taxon>
        <taxon>Pezizomycotina</taxon>
        <taxon>Lecanoromycetes</taxon>
        <taxon>OSLEUM clade</taxon>
        <taxon>Lecanoromycetidae</taxon>
        <taxon>Lecanorales</taxon>
        <taxon>Lecanorineae</taxon>
        <taxon>Parmeliaceae</taxon>
        <taxon>Imshaugia</taxon>
    </lineage>
</organism>
<sequence>MAKTKPDVKAQAKKSVATNAMFKKTGKEALRQENSRHMKDAVEKPTKTSKSSKGRKPKDTAKPLPAHPLDAQFAAIIEKSRETIEDKVVAVLDDTYHMISKRLVESYEFFQQREQDQIKLSDAFANPLEEQELEWTSTDGKQSGKTTLGVRMRKCQKTIEAEEKEFEHQYDEWTSVQAEFRQMASLIIGPDGLDNLLAGTFDPNCYVDAERREMMEEIEAQQKEFMDQIEKASEEAMEAMTESEKKLELKQEKDMQSFMAILRDEE</sequence>
<name>A0A8H3EVC7_9LECA</name>
<evidence type="ECO:0000313" key="3">
    <source>
        <dbReference type="EMBL" id="CAF9913366.1"/>
    </source>
</evidence>
<dbReference type="Proteomes" id="UP000664534">
    <property type="component" value="Unassembled WGS sequence"/>
</dbReference>
<dbReference type="EMBL" id="CAJPDT010000011">
    <property type="protein sequence ID" value="CAF9913366.1"/>
    <property type="molecule type" value="Genomic_DNA"/>
</dbReference>
<evidence type="ECO:0000256" key="2">
    <source>
        <dbReference type="SAM" id="MobiDB-lite"/>
    </source>
</evidence>